<organism evidence="2 3">
    <name type="scientific">Actinacidiphila paucisporea</name>
    <dbReference type="NCBI Taxonomy" id="310782"/>
    <lineage>
        <taxon>Bacteria</taxon>
        <taxon>Bacillati</taxon>
        <taxon>Actinomycetota</taxon>
        <taxon>Actinomycetes</taxon>
        <taxon>Kitasatosporales</taxon>
        <taxon>Streptomycetaceae</taxon>
        <taxon>Actinacidiphila</taxon>
    </lineage>
</organism>
<gene>
    <name evidence="2" type="ORF">SAMN05216499_105138</name>
</gene>
<evidence type="ECO:0000256" key="1">
    <source>
        <dbReference type="SAM" id="MobiDB-lite"/>
    </source>
</evidence>
<name>A0A1M7C4I4_9ACTN</name>
<feature type="region of interest" description="Disordered" evidence="1">
    <location>
        <begin position="34"/>
        <end position="65"/>
    </location>
</feature>
<dbReference type="EMBL" id="FRBI01000005">
    <property type="protein sequence ID" value="SHL62198.1"/>
    <property type="molecule type" value="Genomic_DNA"/>
</dbReference>
<dbReference type="Proteomes" id="UP000184111">
    <property type="component" value="Unassembled WGS sequence"/>
</dbReference>
<keyword evidence="3" id="KW-1185">Reference proteome</keyword>
<dbReference type="AlphaFoldDB" id="A0A1M7C4I4"/>
<sequence>MALTRNRILSLATPSAAAVPVPPGVRGFAPVACSGHGSAAPSRAHRSPRFVRGTSAHRSVLLPTA</sequence>
<evidence type="ECO:0000313" key="2">
    <source>
        <dbReference type="EMBL" id="SHL62198.1"/>
    </source>
</evidence>
<reference evidence="2 3" key="1">
    <citation type="submission" date="2016-11" db="EMBL/GenBank/DDBJ databases">
        <authorList>
            <person name="Jaros S."/>
            <person name="Januszkiewicz K."/>
            <person name="Wedrychowicz H."/>
        </authorList>
    </citation>
    <scope>NUCLEOTIDE SEQUENCE [LARGE SCALE GENOMIC DNA]</scope>
    <source>
        <strain evidence="2 3">CGMCC 4.2025</strain>
    </source>
</reference>
<proteinExistence type="predicted"/>
<protein>
    <submittedName>
        <fullName evidence="2">Uncharacterized protein</fullName>
    </submittedName>
</protein>
<evidence type="ECO:0000313" key="3">
    <source>
        <dbReference type="Proteomes" id="UP000184111"/>
    </source>
</evidence>
<accession>A0A1M7C4I4</accession>